<dbReference type="CDD" id="cd16345">
    <property type="entry name" value="LMWP_ArsC"/>
    <property type="match status" value="1"/>
</dbReference>
<dbReference type="InterPro" id="IPR036196">
    <property type="entry name" value="Ptyr_pPase_sf"/>
</dbReference>
<feature type="domain" description="Phosphotyrosine protein phosphatase I" evidence="2">
    <location>
        <begin position="3"/>
        <end position="136"/>
    </location>
</feature>
<protein>
    <submittedName>
        <fullName evidence="3">Protein-tyrosine-phosphatase</fullName>
    </submittedName>
</protein>
<reference evidence="3 4" key="1">
    <citation type="journal article" date="2021" name="Int. J. Syst. Evol. Microbiol.">
        <title>Reticulibacter mediterranei gen. nov., sp. nov., within the new family Reticulibacteraceae fam. nov., and Ktedonospora formicarum gen. nov., sp. nov., Ktedonobacter robiniae sp. nov., Dictyobacter formicarum sp. nov. and Dictyobacter arantiisoli sp. nov., belonging to the class Ktedonobacteria.</title>
        <authorList>
            <person name="Yabe S."/>
            <person name="Zheng Y."/>
            <person name="Wang C.M."/>
            <person name="Sakai Y."/>
            <person name="Abe K."/>
            <person name="Yokota A."/>
            <person name="Donadio S."/>
            <person name="Cavaletti L."/>
            <person name="Monciardini P."/>
        </authorList>
    </citation>
    <scope>NUCLEOTIDE SEQUENCE [LARGE SCALE GENOMIC DNA]</scope>
    <source>
        <strain evidence="3 4">SOSP1-9</strain>
    </source>
</reference>
<dbReference type="InterPro" id="IPR023485">
    <property type="entry name" value="Ptyr_pPase"/>
</dbReference>
<proteinExistence type="predicted"/>
<dbReference type="Proteomes" id="UP000635565">
    <property type="component" value="Unassembled WGS sequence"/>
</dbReference>
<dbReference type="PANTHER" id="PTHR43428:SF1">
    <property type="entry name" value="ARSENATE REDUCTASE"/>
    <property type="match status" value="1"/>
</dbReference>
<evidence type="ECO:0000313" key="4">
    <source>
        <dbReference type="Proteomes" id="UP000635565"/>
    </source>
</evidence>
<organism evidence="3 4">
    <name type="scientific">Dictyobacter formicarum</name>
    <dbReference type="NCBI Taxonomy" id="2778368"/>
    <lineage>
        <taxon>Bacteria</taxon>
        <taxon>Bacillati</taxon>
        <taxon>Chloroflexota</taxon>
        <taxon>Ktedonobacteria</taxon>
        <taxon>Ktedonobacterales</taxon>
        <taxon>Dictyobacteraceae</taxon>
        <taxon>Dictyobacter</taxon>
    </lineage>
</organism>
<gene>
    <name evidence="3" type="ORF">KSZ_21030</name>
</gene>
<dbReference type="RefSeq" id="WP_201361740.1">
    <property type="nucleotide sequence ID" value="NZ_BNJJ01000005.1"/>
</dbReference>
<keyword evidence="1" id="KW-0059">Arsenical resistance</keyword>
<dbReference type="PANTHER" id="PTHR43428">
    <property type="entry name" value="ARSENATE REDUCTASE"/>
    <property type="match status" value="1"/>
</dbReference>
<comment type="caution">
    <text evidence="3">The sequence shown here is derived from an EMBL/GenBank/DDBJ whole genome shotgun (WGS) entry which is preliminary data.</text>
</comment>
<accession>A0ABQ3VDV3</accession>
<evidence type="ECO:0000259" key="2">
    <source>
        <dbReference type="SMART" id="SM00226"/>
    </source>
</evidence>
<dbReference type="EMBL" id="BNJJ01000005">
    <property type="protein sequence ID" value="GHO84097.1"/>
    <property type="molecule type" value="Genomic_DNA"/>
</dbReference>
<dbReference type="Pfam" id="PF01451">
    <property type="entry name" value="LMWPc"/>
    <property type="match status" value="1"/>
</dbReference>
<name>A0ABQ3VDV3_9CHLR</name>
<keyword evidence="4" id="KW-1185">Reference proteome</keyword>
<evidence type="ECO:0000256" key="1">
    <source>
        <dbReference type="ARBA" id="ARBA00022849"/>
    </source>
</evidence>
<dbReference type="Gene3D" id="3.40.50.2300">
    <property type="match status" value="1"/>
</dbReference>
<sequence>MKQRVLILCTGNSARSQMAEGWLRQLAGEQMDVESAGTAPSQVNPLAIQVMAERAIDISHHRSKHLNEFLAQSFDYVITVCDQAAEQCPVFPGKAIRIHWSIPDPAAAQGTHEERLAAFRQVRDDLERQLRSWVENLTTSGEA</sequence>
<dbReference type="SMART" id="SM00226">
    <property type="entry name" value="LMWPc"/>
    <property type="match status" value="1"/>
</dbReference>
<dbReference type="SUPFAM" id="SSF52788">
    <property type="entry name" value="Phosphotyrosine protein phosphatases I"/>
    <property type="match status" value="1"/>
</dbReference>
<evidence type="ECO:0000313" key="3">
    <source>
        <dbReference type="EMBL" id="GHO84097.1"/>
    </source>
</evidence>